<protein>
    <submittedName>
        <fullName evidence="1">Uncharacterized protein</fullName>
    </submittedName>
</protein>
<evidence type="ECO:0000313" key="2">
    <source>
        <dbReference type="Proteomes" id="UP000223158"/>
    </source>
</evidence>
<gene>
    <name evidence="1" type="ORF">SAC12_062</name>
</gene>
<proteinExistence type="predicted"/>
<dbReference type="EMBL" id="KU052488">
    <property type="protein sequence ID" value="ALY06883.1"/>
    <property type="molecule type" value="Genomic_DNA"/>
</dbReference>
<reference evidence="1 2" key="1">
    <citation type="submission" date="2015-11" db="EMBL/GenBank/DDBJ databases">
        <title>Lactobacillus brevis bacteriophage SA-C12: a mosaic Myoviridae member.</title>
        <authorList>
            <person name="Mahony J."/>
        </authorList>
    </citation>
    <scope>NUCLEOTIDE SEQUENCE [LARGE SCALE GENOMIC DNA]</scope>
</reference>
<name>A0A1I9KK92_9CAUD</name>
<organism evidence="1 2">
    <name type="scientific">Lactobacillus phage SA-C12</name>
    <dbReference type="NCBI Taxonomy" id="1755697"/>
    <lineage>
        <taxon>Viruses</taxon>
        <taxon>Duplodnaviria</taxon>
        <taxon>Heunggongvirae</taxon>
        <taxon>Uroviricota</taxon>
        <taxon>Caudoviricetes</taxon>
        <taxon>Tybeckvirinae</taxon>
        <taxon>Lenusvirus</taxon>
        <taxon>Lenusvirus SAC12</taxon>
    </lineage>
</organism>
<evidence type="ECO:0000313" key="1">
    <source>
        <dbReference type="EMBL" id="ALY06883.1"/>
    </source>
</evidence>
<keyword evidence="2" id="KW-1185">Reference proteome</keyword>
<dbReference type="Proteomes" id="UP000223158">
    <property type="component" value="Segment"/>
</dbReference>
<accession>A0A1I9KK92</accession>
<sequence>MKFRVKMLPGDQYLEAYFGPDGKSVYMADKDCNKDFSDLGGPEYTQVFDEDTYFYYQYVFRDYLPEFNPNDKRFILVGDGED</sequence>